<keyword evidence="3" id="KW-1185">Reference proteome</keyword>
<evidence type="ECO:0000313" key="3">
    <source>
        <dbReference type="Proteomes" id="UP001159428"/>
    </source>
</evidence>
<proteinExistence type="predicted"/>
<feature type="region of interest" description="Disordered" evidence="1">
    <location>
        <begin position="1"/>
        <end position="38"/>
    </location>
</feature>
<dbReference type="Proteomes" id="UP001159428">
    <property type="component" value="Unassembled WGS sequence"/>
</dbReference>
<gene>
    <name evidence="2" type="ORF">PMEA_00032036</name>
</gene>
<reference evidence="2 3" key="1">
    <citation type="submission" date="2022-05" db="EMBL/GenBank/DDBJ databases">
        <authorList>
            <consortium name="Genoscope - CEA"/>
            <person name="William W."/>
        </authorList>
    </citation>
    <scope>NUCLEOTIDE SEQUENCE [LARGE SCALE GENOMIC DNA]</scope>
</reference>
<accession>A0AAU9XUX4</accession>
<organism evidence="2 3">
    <name type="scientific">Pocillopora meandrina</name>
    <dbReference type="NCBI Taxonomy" id="46732"/>
    <lineage>
        <taxon>Eukaryota</taxon>
        <taxon>Metazoa</taxon>
        <taxon>Cnidaria</taxon>
        <taxon>Anthozoa</taxon>
        <taxon>Hexacorallia</taxon>
        <taxon>Scleractinia</taxon>
        <taxon>Astrocoeniina</taxon>
        <taxon>Pocilloporidae</taxon>
        <taxon>Pocillopora</taxon>
    </lineage>
</organism>
<sequence>MKEEKMGMSTITQQSNHQRKERKTSQNQSLRLKSLPLRRKRKYQRQLLLANWPPKLPQFQKLQLETPKKDVTPKKDENDVCKETPIKGTPKVSKSEEVVEVPPSLVKKKSGYHSFMARDGPRALGSKEIPQRAEICVDGLSVVVKGILESIERERRLLI</sequence>
<feature type="region of interest" description="Disordered" evidence="1">
    <location>
        <begin position="65"/>
        <end position="88"/>
    </location>
</feature>
<feature type="compositionally biased region" description="Basic and acidic residues" evidence="1">
    <location>
        <begin position="66"/>
        <end position="85"/>
    </location>
</feature>
<dbReference type="AlphaFoldDB" id="A0AAU9XUX4"/>
<dbReference type="EMBL" id="CALNXJ010000072">
    <property type="protein sequence ID" value="CAH3159599.1"/>
    <property type="molecule type" value="Genomic_DNA"/>
</dbReference>
<evidence type="ECO:0000313" key="2">
    <source>
        <dbReference type="EMBL" id="CAH3159599.1"/>
    </source>
</evidence>
<comment type="caution">
    <text evidence="2">The sequence shown here is derived from an EMBL/GenBank/DDBJ whole genome shotgun (WGS) entry which is preliminary data.</text>
</comment>
<name>A0AAU9XUX4_9CNID</name>
<protein>
    <submittedName>
        <fullName evidence="2">Uncharacterized protein</fullName>
    </submittedName>
</protein>
<evidence type="ECO:0000256" key="1">
    <source>
        <dbReference type="SAM" id="MobiDB-lite"/>
    </source>
</evidence>